<reference evidence="1" key="1">
    <citation type="submission" date="2016-01" db="EMBL/GenBank/DDBJ databases">
        <authorList>
            <person name="Peeters C."/>
        </authorList>
    </citation>
    <scope>NUCLEOTIDE SEQUENCE [LARGE SCALE GENOMIC DNA]</scope>
    <source>
        <strain evidence="1">LMG 29323</strain>
    </source>
</reference>
<sequence>MECRACRGHGFVLQRDAAGVVGDTIGAIVSAQMAQRSEDAAKAKTEPIIKGNAANSQFTPADERSFNATAKSLGLTPEKARSLMAAESGGSRVGDAYLANTPGVKGLAAGATSTLVRGGSLQRDAAGIAGDTIGSMVTAQMAQRSQDVAQAKTEQIVKGGTANPQFTPADAESFDAAAAKLGYTPEQARARMALDNGGSIVADPYSPYTPGVDARAVPYPQITVRELAPMDVPVIGAAQPLSGWESVKAFNPIAQFAEGMYDRGAAMASGIWNVATHPVDTATGIYDHYANAYDAGHLGDTILNDVGSAITGGVRSLPPLAAVNGLYRQDTAGAAYVFGGSAMDAALFAAPELAGPTMALGGAALERGVAIFGPKLAGMTESYLAKTGGLSYVVENSSTFQNSAIETMNRIESRFGEATREVGFIVDSESGKILTVARQPYGQLNSSFRFDSAQWDMATGNWITHNHPSGLTLGLEDMAGAVSSGAKGIRASTASGTYELAFDGSFASAYRGDYAGAYGYLHAQTGEIGRGIMTDIRSGSLTVANGLQGVQYKGFLANEMWTRFATQASGLQYRFIQR</sequence>
<dbReference type="STRING" id="1777141.AWB80_08393"/>
<dbReference type="Proteomes" id="UP000054911">
    <property type="component" value="Unassembled WGS sequence"/>
</dbReference>
<accession>A0A158E6X5</accession>
<evidence type="ECO:0000313" key="2">
    <source>
        <dbReference type="Proteomes" id="UP000054911"/>
    </source>
</evidence>
<dbReference type="PROSITE" id="PS01302">
    <property type="entry name" value="UPF0758"/>
    <property type="match status" value="1"/>
</dbReference>
<evidence type="ECO:0000313" key="1">
    <source>
        <dbReference type="EMBL" id="SAL02588.1"/>
    </source>
</evidence>
<dbReference type="AlphaFoldDB" id="A0A158E6X5"/>
<organism evidence="1 2">
    <name type="scientific">Caballeronia pedi</name>
    <dbReference type="NCBI Taxonomy" id="1777141"/>
    <lineage>
        <taxon>Bacteria</taxon>
        <taxon>Pseudomonadati</taxon>
        <taxon>Pseudomonadota</taxon>
        <taxon>Betaproteobacteria</taxon>
        <taxon>Burkholderiales</taxon>
        <taxon>Burkholderiaceae</taxon>
        <taxon>Caballeronia</taxon>
    </lineage>
</organism>
<name>A0A158E6X5_9BURK</name>
<gene>
    <name evidence="1" type="ORF">AWB80_08393</name>
</gene>
<comment type="caution">
    <text evidence="1">The sequence shown here is derived from an EMBL/GenBank/DDBJ whole genome shotgun (WGS) entry which is preliminary data.</text>
</comment>
<keyword evidence="2" id="KW-1185">Reference proteome</keyword>
<dbReference type="InterPro" id="IPR020891">
    <property type="entry name" value="UPF0758_CS"/>
</dbReference>
<protein>
    <submittedName>
        <fullName evidence="1">Uncharacterized protein</fullName>
    </submittedName>
</protein>
<dbReference type="EMBL" id="FCOE02000085">
    <property type="protein sequence ID" value="SAL02588.1"/>
    <property type="molecule type" value="Genomic_DNA"/>
</dbReference>
<proteinExistence type="predicted"/>